<gene>
    <name evidence="11" type="ORF">B4O97_03685</name>
</gene>
<keyword evidence="12" id="KW-1185">Reference proteome</keyword>
<comment type="subcellular location">
    <subcellularLocation>
        <location evidence="1">Cell membrane</location>
        <topology evidence="1">Multi-pass membrane protein</topology>
    </subcellularLocation>
</comment>
<evidence type="ECO:0000256" key="1">
    <source>
        <dbReference type="ARBA" id="ARBA00004651"/>
    </source>
</evidence>
<dbReference type="Gene3D" id="1.10.287.1260">
    <property type="match status" value="1"/>
</dbReference>
<dbReference type="Pfam" id="PF21088">
    <property type="entry name" value="MS_channel_1st"/>
    <property type="match status" value="1"/>
</dbReference>
<name>A0A1Y1S1J0_9SPIO</name>
<keyword evidence="6 7" id="KW-0472">Membrane</keyword>
<feature type="domain" description="Mechanosensitive ion channel transmembrane helices 2/3" evidence="10">
    <location>
        <begin position="182"/>
        <end position="221"/>
    </location>
</feature>
<dbReference type="Proteomes" id="UP000192343">
    <property type="component" value="Unassembled WGS sequence"/>
</dbReference>
<keyword evidence="4 7" id="KW-0812">Transmembrane</keyword>
<feature type="transmembrane region" description="Helical" evidence="7">
    <location>
        <begin position="108"/>
        <end position="128"/>
    </location>
</feature>
<keyword evidence="5 7" id="KW-1133">Transmembrane helix</keyword>
<evidence type="ECO:0000259" key="8">
    <source>
        <dbReference type="Pfam" id="PF00924"/>
    </source>
</evidence>
<dbReference type="InterPro" id="IPR006685">
    <property type="entry name" value="MscS_channel_2nd"/>
</dbReference>
<evidence type="ECO:0000259" key="9">
    <source>
        <dbReference type="Pfam" id="PF21082"/>
    </source>
</evidence>
<feature type="transmembrane region" description="Helical" evidence="7">
    <location>
        <begin position="200"/>
        <end position="220"/>
    </location>
</feature>
<dbReference type="GO" id="GO:0005886">
    <property type="term" value="C:plasma membrane"/>
    <property type="evidence" value="ECO:0007669"/>
    <property type="project" value="UniProtKB-SubCell"/>
</dbReference>
<evidence type="ECO:0000256" key="3">
    <source>
        <dbReference type="ARBA" id="ARBA00022475"/>
    </source>
</evidence>
<comment type="similarity">
    <text evidence="2">Belongs to the MscS (TC 1.A.23) family.</text>
</comment>
<evidence type="ECO:0000256" key="5">
    <source>
        <dbReference type="ARBA" id="ARBA00022989"/>
    </source>
</evidence>
<dbReference type="AlphaFoldDB" id="A0A1Y1S1J0"/>
<evidence type="ECO:0000313" key="12">
    <source>
        <dbReference type="Proteomes" id="UP000192343"/>
    </source>
</evidence>
<feature type="transmembrane region" description="Helical" evidence="7">
    <location>
        <begin position="134"/>
        <end position="155"/>
    </location>
</feature>
<organism evidence="11 12">
    <name type="scientific">Marispirochaeta aestuarii</name>
    <dbReference type="NCBI Taxonomy" id="1963862"/>
    <lineage>
        <taxon>Bacteria</taxon>
        <taxon>Pseudomonadati</taxon>
        <taxon>Spirochaetota</taxon>
        <taxon>Spirochaetia</taxon>
        <taxon>Spirochaetales</taxon>
        <taxon>Spirochaetaceae</taxon>
        <taxon>Marispirochaeta</taxon>
    </lineage>
</organism>
<dbReference type="STRING" id="1963862.B4O97_03685"/>
<accession>A0A1Y1S1J0</accession>
<evidence type="ECO:0000313" key="11">
    <source>
        <dbReference type="EMBL" id="ORC37303.1"/>
    </source>
</evidence>
<dbReference type="SUPFAM" id="SSF50182">
    <property type="entry name" value="Sm-like ribonucleoproteins"/>
    <property type="match status" value="1"/>
</dbReference>
<protein>
    <recommendedName>
        <fullName evidence="13">Mechanosensitive ion channel protein MscS</fullName>
    </recommendedName>
</protein>
<keyword evidence="3" id="KW-1003">Cell membrane</keyword>
<dbReference type="InterPro" id="IPR049278">
    <property type="entry name" value="MS_channel_C"/>
</dbReference>
<dbReference type="GO" id="GO:0008381">
    <property type="term" value="F:mechanosensitive monoatomic ion channel activity"/>
    <property type="evidence" value="ECO:0007669"/>
    <property type="project" value="UniProtKB-ARBA"/>
</dbReference>
<feature type="transmembrane region" description="Helical" evidence="7">
    <location>
        <begin position="175"/>
        <end position="194"/>
    </location>
</feature>
<feature type="domain" description="Mechanosensitive ion channel MscS" evidence="8">
    <location>
        <begin position="223"/>
        <end position="289"/>
    </location>
</feature>
<dbReference type="Gene3D" id="3.30.70.100">
    <property type="match status" value="1"/>
</dbReference>
<dbReference type="SUPFAM" id="SSF82689">
    <property type="entry name" value="Mechanosensitive channel protein MscS (YggB), C-terminal domain"/>
    <property type="match status" value="1"/>
</dbReference>
<dbReference type="Pfam" id="PF21082">
    <property type="entry name" value="MS_channel_3rd"/>
    <property type="match status" value="1"/>
</dbReference>
<evidence type="ECO:0008006" key="13">
    <source>
        <dbReference type="Google" id="ProtNLM"/>
    </source>
</evidence>
<evidence type="ECO:0000256" key="6">
    <source>
        <dbReference type="ARBA" id="ARBA00023136"/>
    </source>
</evidence>
<dbReference type="PANTHER" id="PTHR30566:SF25">
    <property type="entry name" value="INNER MEMBRANE PROTEIN"/>
    <property type="match status" value="1"/>
</dbReference>
<dbReference type="Gene3D" id="2.30.30.60">
    <property type="match status" value="1"/>
</dbReference>
<feature type="transmembrane region" description="Helical" evidence="7">
    <location>
        <begin position="59"/>
        <end position="81"/>
    </location>
</feature>
<sequence length="407" mass="46367">MELYKPADAEERQIRKMLRTNGVREVYLYSVAISPSILYTVSMFDQLKEFSFLGNPLMVYVQALIILVCGLFIVSIVHIFIGRRLKRRCEAGAEGNRWWIVRTGFKKILVPLLYIVVIRLSVAGFAVNETVNRFFQGFISAVIAVLAVRATVFLLETSLRKYAQKTGHEEDEKRIKPLLSFVSFILWISAFIFLLDNLGFNISTLVAGLGVSGIAVAIAAQGILGDLFNYFVIFFDRPFELGDFVIFDDKMGVIEKIGIKTTRVRTLSGEQLIVSNSNLVNSRLHNYKRMERRRIVFRIGVVYQTTAAQLAQITEIIKGIIEGIEGAQFDRSHFQGFGDFALTFETVYYVLSPDYLVYMDVQQRINMELFKIFEEKGIEFAYPTQTLYLRSQGVESPQHGIDAEKES</sequence>
<dbReference type="Pfam" id="PF00924">
    <property type="entry name" value="MS_channel_2nd"/>
    <property type="match status" value="1"/>
</dbReference>
<feature type="domain" description="Mechanosensitive ion channel MscS C-terminal" evidence="9">
    <location>
        <begin position="295"/>
        <end position="380"/>
    </location>
</feature>
<dbReference type="PANTHER" id="PTHR30566">
    <property type="entry name" value="YNAI-RELATED MECHANOSENSITIVE ION CHANNEL"/>
    <property type="match status" value="1"/>
</dbReference>
<dbReference type="InterPro" id="IPR011014">
    <property type="entry name" value="MscS_channel_TM-2"/>
</dbReference>
<dbReference type="InterPro" id="IPR023408">
    <property type="entry name" value="MscS_beta-dom_sf"/>
</dbReference>
<dbReference type="InterPro" id="IPR010920">
    <property type="entry name" value="LSM_dom_sf"/>
</dbReference>
<evidence type="ECO:0000256" key="4">
    <source>
        <dbReference type="ARBA" id="ARBA00022692"/>
    </source>
</evidence>
<comment type="caution">
    <text evidence="11">The sequence shown here is derived from an EMBL/GenBank/DDBJ whole genome shotgun (WGS) entry which is preliminary data.</text>
</comment>
<evidence type="ECO:0000259" key="10">
    <source>
        <dbReference type="Pfam" id="PF21088"/>
    </source>
</evidence>
<feature type="transmembrane region" description="Helical" evidence="7">
    <location>
        <begin position="26"/>
        <end position="44"/>
    </location>
</feature>
<reference evidence="11 12" key="1">
    <citation type="submission" date="2017-03" db="EMBL/GenBank/DDBJ databases">
        <title>Draft Genome sequence of Marispirochaeta sp. strain JC444.</title>
        <authorList>
            <person name="Shivani Y."/>
            <person name="Subhash Y."/>
            <person name="Sasikala C."/>
            <person name="Ramana C."/>
        </authorList>
    </citation>
    <scope>NUCLEOTIDE SEQUENCE [LARGE SCALE GENOMIC DNA]</scope>
    <source>
        <strain evidence="11 12">JC444</strain>
    </source>
</reference>
<evidence type="ECO:0000256" key="7">
    <source>
        <dbReference type="SAM" id="Phobius"/>
    </source>
</evidence>
<evidence type="ECO:0000256" key="2">
    <source>
        <dbReference type="ARBA" id="ARBA00008017"/>
    </source>
</evidence>
<dbReference type="EMBL" id="MWQY01000003">
    <property type="protein sequence ID" value="ORC37303.1"/>
    <property type="molecule type" value="Genomic_DNA"/>
</dbReference>
<dbReference type="InterPro" id="IPR049142">
    <property type="entry name" value="MS_channel_1st"/>
</dbReference>
<dbReference type="SUPFAM" id="SSF82861">
    <property type="entry name" value="Mechanosensitive channel protein MscS (YggB), transmembrane region"/>
    <property type="match status" value="1"/>
</dbReference>
<proteinExistence type="inferred from homology"/>
<dbReference type="InterPro" id="IPR011066">
    <property type="entry name" value="MscS_channel_C_sf"/>
</dbReference>